<feature type="transmembrane region" description="Helical" evidence="4">
    <location>
        <begin position="53"/>
        <end position="73"/>
    </location>
</feature>
<evidence type="ECO:0000256" key="2">
    <source>
        <dbReference type="ARBA" id="ARBA00022989"/>
    </source>
</evidence>
<feature type="transmembrane region" description="Helical" evidence="4">
    <location>
        <begin position="350"/>
        <end position="373"/>
    </location>
</feature>
<feature type="transmembrane region" description="Helical" evidence="4">
    <location>
        <begin position="379"/>
        <end position="398"/>
    </location>
</feature>
<feature type="transmembrane region" description="Helical" evidence="4">
    <location>
        <begin position="223"/>
        <end position="245"/>
    </location>
</feature>
<evidence type="ECO:0000259" key="5">
    <source>
        <dbReference type="PROSITE" id="PS50850"/>
    </source>
</evidence>
<feature type="transmembrane region" description="Helical" evidence="4">
    <location>
        <begin position="289"/>
        <end position="307"/>
    </location>
</feature>
<feature type="transmembrane region" description="Helical" evidence="4">
    <location>
        <begin position="80"/>
        <end position="96"/>
    </location>
</feature>
<feature type="domain" description="Major facilitator superfamily (MFS) profile" evidence="5">
    <location>
        <begin position="15"/>
        <end position="404"/>
    </location>
</feature>
<keyword evidence="2 4" id="KW-1133">Transmembrane helix</keyword>
<sequence length="407" mass="41322">MSAVQPAAWRNAWTMLALLIVGQIAMSSGSYLWGPLAPFLVAELSVSKAQFGAVQSAFYVVGALMAVPAGVLADRFDGRWLLLACLLAMAIPLALLSRAGSLLTVTVLAGLCGLGNGAINQVGARGVLHWFPPQRRATAMGMRQTGNMLGAALAAAALPGLASWLGWRMAVLLVAAGAGLAAVLSGLLYRERPVDLAAGPGAARPGLKAVAGQLFSNRPFVRLLLLAPFIAYAQIAMTTFFVLFLTDRQGIAAAAAGSLLSGALLAAALGRVAWGVIADRFFTHARARCLALVMALTAVAATALALLPANGPLIVPAVVGLLYGFCAMGWQGLLMIVIAESVGIAVAGTAVGLLINVAWGGFVLGPVVFGALADGPGFATAWASVAGVSGLCACALWLPASGSRTLA</sequence>
<evidence type="ECO:0000313" key="6">
    <source>
        <dbReference type="EMBL" id="ANX04741.1"/>
    </source>
</evidence>
<dbReference type="InterPro" id="IPR011701">
    <property type="entry name" value="MFS"/>
</dbReference>
<dbReference type="AlphaFoldDB" id="A0A1B1YVD3"/>
<reference evidence="7" key="1">
    <citation type="submission" date="2016-03" db="EMBL/GenBank/DDBJ databases">
        <title>Complete genome sequence of Solimmundus cernigliae, representing a novel lineage of polycyclic aromatic hydrocarbon degraders within the Gammaproteobacteria.</title>
        <authorList>
            <person name="Singleton D.R."/>
            <person name="Dickey A.N."/>
            <person name="Scholl E.H."/>
            <person name="Wright F.A."/>
            <person name="Aitken M.D."/>
        </authorList>
    </citation>
    <scope>NUCLEOTIDE SEQUENCE [LARGE SCALE GENOMIC DNA]</scope>
    <source>
        <strain evidence="7">TR3.2</strain>
    </source>
</reference>
<dbReference type="Proteomes" id="UP000092952">
    <property type="component" value="Chromosome"/>
</dbReference>
<dbReference type="EMBL" id="CP014671">
    <property type="protein sequence ID" value="ANX04741.1"/>
    <property type="molecule type" value="Genomic_DNA"/>
</dbReference>
<feature type="transmembrane region" description="Helical" evidence="4">
    <location>
        <begin position="251"/>
        <end position="277"/>
    </location>
</feature>
<dbReference type="PROSITE" id="PS50850">
    <property type="entry name" value="MFS"/>
    <property type="match status" value="1"/>
</dbReference>
<feature type="transmembrane region" description="Helical" evidence="4">
    <location>
        <begin position="102"/>
        <end position="124"/>
    </location>
</feature>
<name>A0A1B1YVD3_9GAMM</name>
<evidence type="ECO:0000256" key="4">
    <source>
        <dbReference type="SAM" id="Phobius"/>
    </source>
</evidence>
<dbReference type="SUPFAM" id="SSF103473">
    <property type="entry name" value="MFS general substrate transporter"/>
    <property type="match status" value="1"/>
</dbReference>
<feature type="transmembrane region" description="Helical" evidence="4">
    <location>
        <begin position="313"/>
        <end position="338"/>
    </location>
</feature>
<keyword evidence="7" id="KW-1185">Reference proteome</keyword>
<organism evidence="6 7">
    <name type="scientific">Immundisolibacter cernigliae</name>
    <dbReference type="NCBI Taxonomy" id="1810504"/>
    <lineage>
        <taxon>Bacteria</taxon>
        <taxon>Pseudomonadati</taxon>
        <taxon>Pseudomonadota</taxon>
        <taxon>Gammaproteobacteria</taxon>
        <taxon>Immundisolibacterales</taxon>
        <taxon>Immundisolibacteraceae</taxon>
        <taxon>Immundisolibacter</taxon>
    </lineage>
</organism>
<dbReference type="RefSeq" id="WP_068805558.1">
    <property type="nucleotide sequence ID" value="NZ_CP014671.1"/>
</dbReference>
<evidence type="ECO:0000256" key="1">
    <source>
        <dbReference type="ARBA" id="ARBA00022692"/>
    </source>
</evidence>
<dbReference type="InterPro" id="IPR052952">
    <property type="entry name" value="MFS-Transporter"/>
</dbReference>
<gene>
    <name evidence="6" type="ORF">PG2T_11570</name>
</gene>
<feature type="transmembrane region" description="Helical" evidence="4">
    <location>
        <begin position="170"/>
        <end position="189"/>
    </location>
</feature>
<dbReference type="GO" id="GO:0022857">
    <property type="term" value="F:transmembrane transporter activity"/>
    <property type="evidence" value="ECO:0007669"/>
    <property type="project" value="InterPro"/>
</dbReference>
<feature type="transmembrane region" description="Helical" evidence="4">
    <location>
        <begin position="12"/>
        <end position="33"/>
    </location>
</feature>
<evidence type="ECO:0000313" key="7">
    <source>
        <dbReference type="Proteomes" id="UP000092952"/>
    </source>
</evidence>
<dbReference type="STRING" id="1810504.PG2T_11570"/>
<protein>
    <recommendedName>
        <fullName evidence="5">Major facilitator superfamily (MFS) profile domain-containing protein</fullName>
    </recommendedName>
</protein>
<dbReference type="InterPro" id="IPR036259">
    <property type="entry name" value="MFS_trans_sf"/>
</dbReference>
<dbReference type="Pfam" id="PF07690">
    <property type="entry name" value="MFS_1"/>
    <property type="match status" value="1"/>
</dbReference>
<dbReference type="PANTHER" id="PTHR23527">
    <property type="entry name" value="BLL3282 PROTEIN"/>
    <property type="match status" value="1"/>
</dbReference>
<dbReference type="KEGG" id="gbi:PG2T_11570"/>
<feature type="transmembrane region" description="Helical" evidence="4">
    <location>
        <begin position="145"/>
        <end position="164"/>
    </location>
</feature>
<dbReference type="InterPro" id="IPR020846">
    <property type="entry name" value="MFS_dom"/>
</dbReference>
<accession>A0A1B1YVD3</accession>
<keyword evidence="1 4" id="KW-0812">Transmembrane</keyword>
<dbReference type="Gene3D" id="1.20.1250.20">
    <property type="entry name" value="MFS general substrate transporter like domains"/>
    <property type="match status" value="2"/>
</dbReference>
<dbReference type="InParanoid" id="A0A1B1YVD3"/>
<evidence type="ECO:0000256" key="3">
    <source>
        <dbReference type="ARBA" id="ARBA00023136"/>
    </source>
</evidence>
<keyword evidence="3 4" id="KW-0472">Membrane</keyword>
<proteinExistence type="predicted"/>
<dbReference type="OrthoDB" id="9771451at2"/>
<dbReference type="PANTHER" id="PTHR23527:SF1">
    <property type="entry name" value="BLL3282 PROTEIN"/>
    <property type="match status" value="1"/>
</dbReference>